<organism evidence="2 3">
    <name type="scientific">Tuber magnatum</name>
    <name type="common">white Piedmont truffle</name>
    <dbReference type="NCBI Taxonomy" id="42249"/>
    <lineage>
        <taxon>Eukaryota</taxon>
        <taxon>Fungi</taxon>
        <taxon>Dikarya</taxon>
        <taxon>Ascomycota</taxon>
        <taxon>Pezizomycotina</taxon>
        <taxon>Pezizomycetes</taxon>
        <taxon>Pezizales</taxon>
        <taxon>Tuberaceae</taxon>
        <taxon>Tuber</taxon>
    </lineage>
</organism>
<evidence type="ECO:0000313" key="2">
    <source>
        <dbReference type="EMBL" id="PWW77955.1"/>
    </source>
</evidence>
<accession>A0A317STV8</accession>
<dbReference type="AlphaFoldDB" id="A0A317STV8"/>
<dbReference type="OrthoDB" id="10535102at2759"/>
<dbReference type="EMBL" id="PYWC01000018">
    <property type="protein sequence ID" value="PWW77955.1"/>
    <property type="molecule type" value="Genomic_DNA"/>
</dbReference>
<sequence>MPAISWFQTETLLSQFDKRDYEEYRVESGSDTRSPVAIVGLVLSAFTLAIGIVSLRRTRFRSWVSSSLPQRFKKSLGSTLPNPAPGTTTTKEGLSAIQVEIHISGPIIICSHLSNAHIFGAQSNILGCGHNGIAGRDSGVPQAEEPVVAKQFP</sequence>
<gene>
    <name evidence="2" type="ORF">C7212DRAFT_342373</name>
</gene>
<comment type="caution">
    <text evidence="2">The sequence shown here is derived from an EMBL/GenBank/DDBJ whole genome shotgun (WGS) entry which is preliminary data.</text>
</comment>
<keyword evidence="1" id="KW-1133">Transmembrane helix</keyword>
<protein>
    <submittedName>
        <fullName evidence="2">Uncharacterized protein</fullName>
    </submittedName>
</protein>
<proteinExistence type="predicted"/>
<evidence type="ECO:0000256" key="1">
    <source>
        <dbReference type="SAM" id="Phobius"/>
    </source>
</evidence>
<keyword evidence="3" id="KW-1185">Reference proteome</keyword>
<keyword evidence="1" id="KW-0472">Membrane</keyword>
<feature type="transmembrane region" description="Helical" evidence="1">
    <location>
        <begin position="36"/>
        <end position="55"/>
    </location>
</feature>
<evidence type="ECO:0000313" key="3">
    <source>
        <dbReference type="Proteomes" id="UP000246991"/>
    </source>
</evidence>
<name>A0A317STV8_9PEZI</name>
<dbReference type="Proteomes" id="UP000246991">
    <property type="component" value="Unassembled WGS sequence"/>
</dbReference>
<reference evidence="2 3" key="1">
    <citation type="submission" date="2018-03" db="EMBL/GenBank/DDBJ databases">
        <title>Genomes of Pezizomycetes fungi and the evolution of truffles.</title>
        <authorList>
            <person name="Murat C."/>
            <person name="Payen T."/>
            <person name="Noel B."/>
            <person name="Kuo A."/>
            <person name="Martin F.M."/>
        </authorList>
    </citation>
    <scope>NUCLEOTIDE SEQUENCE [LARGE SCALE GENOMIC DNA]</scope>
    <source>
        <strain evidence="2">091103-1</strain>
    </source>
</reference>
<keyword evidence="1" id="KW-0812">Transmembrane</keyword>